<dbReference type="PANTHER" id="PTHR30582">
    <property type="entry name" value="L,D-TRANSPEPTIDASE"/>
    <property type="match status" value="1"/>
</dbReference>
<feature type="active site" description="Nucleophile" evidence="6">
    <location>
        <position position="196"/>
    </location>
</feature>
<evidence type="ECO:0000256" key="7">
    <source>
        <dbReference type="SAM" id="MobiDB-lite"/>
    </source>
</evidence>
<reference evidence="10 11" key="1">
    <citation type="journal article" date="2016" name="Nat. Commun.">
        <title>Thousands of microbial genomes shed light on interconnected biogeochemical processes in an aquifer system.</title>
        <authorList>
            <person name="Anantharaman K."/>
            <person name="Brown C.T."/>
            <person name="Hug L.A."/>
            <person name="Sharon I."/>
            <person name="Castelle C.J."/>
            <person name="Probst A.J."/>
            <person name="Thomas B.C."/>
            <person name="Singh A."/>
            <person name="Wilkins M.J."/>
            <person name="Karaoz U."/>
            <person name="Brodie E.L."/>
            <person name="Williams K.H."/>
            <person name="Hubbard S.S."/>
            <person name="Banfield J.F."/>
        </authorList>
    </citation>
    <scope>NUCLEOTIDE SEQUENCE [LARGE SCALE GENOMIC DNA]</scope>
</reference>
<evidence type="ECO:0000259" key="9">
    <source>
        <dbReference type="PROSITE" id="PS52029"/>
    </source>
</evidence>
<evidence type="ECO:0000256" key="6">
    <source>
        <dbReference type="PROSITE-ProRule" id="PRU01373"/>
    </source>
</evidence>
<dbReference type="EMBL" id="MHBZ01000022">
    <property type="protein sequence ID" value="OGY11165.1"/>
    <property type="molecule type" value="Genomic_DNA"/>
</dbReference>
<evidence type="ECO:0000313" key="10">
    <source>
        <dbReference type="EMBL" id="OGY11165.1"/>
    </source>
</evidence>
<dbReference type="GO" id="GO:0071555">
    <property type="term" value="P:cell wall organization"/>
    <property type="evidence" value="ECO:0007669"/>
    <property type="project" value="UniProtKB-UniRule"/>
</dbReference>
<dbReference type="GO" id="GO:0008360">
    <property type="term" value="P:regulation of cell shape"/>
    <property type="evidence" value="ECO:0007669"/>
    <property type="project" value="UniProtKB-UniRule"/>
</dbReference>
<protein>
    <recommendedName>
        <fullName evidence="9">L,D-TPase catalytic domain-containing protein</fullName>
    </recommendedName>
</protein>
<keyword evidence="3 6" id="KW-0133">Cell shape</keyword>
<proteinExistence type="predicted"/>
<feature type="active site" description="Proton donor/acceptor" evidence="6">
    <location>
        <position position="180"/>
    </location>
</feature>
<dbReference type="STRING" id="1797516.A3D26_04710"/>
<keyword evidence="5 6" id="KW-0961">Cell wall biogenesis/degradation</keyword>
<dbReference type="SUPFAM" id="SSF141523">
    <property type="entry name" value="L,D-transpeptidase catalytic domain-like"/>
    <property type="match status" value="1"/>
</dbReference>
<keyword evidence="8" id="KW-0472">Membrane</keyword>
<evidence type="ECO:0000313" key="11">
    <source>
        <dbReference type="Proteomes" id="UP000178319"/>
    </source>
</evidence>
<accession>A0A1G1V6Y1</accession>
<evidence type="ECO:0000256" key="4">
    <source>
        <dbReference type="ARBA" id="ARBA00022984"/>
    </source>
</evidence>
<dbReference type="AlphaFoldDB" id="A0A1G1V6Y1"/>
<evidence type="ECO:0000256" key="3">
    <source>
        <dbReference type="ARBA" id="ARBA00022960"/>
    </source>
</evidence>
<dbReference type="UniPathway" id="UPA00219"/>
<comment type="caution">
    <text evidence="10">The sequence shown here is derived from an EMBL/GenBank/DDBJ whole genome shotgun (WGS) entry which is preliminary data.</text>
</comment>
<feature type="region of interest" description="Disordered" evidence="7">
    <location>
        <begin position="218"/>
        <end position="237"/>
    </location>
</feature>
<dbReference type="Gene3D" id="2.40.440.10">
    <property type="entry name" value="L,D-transpeptidase catalytic domain-like"/>
    <property type="match status" value="1"/>
</dbReference>
<evidence type="ECO:0000256" key="8">
    <source>
        <dbReference type="SAM" id="Phobius"/>
    </source>
</evidence>
<dbReference type="InterPro" id="IPR050979">
    <property type="entry name" value="LD-transpeptidase"/>
</dbReference>
<dbReference type="InterPro" id="IPR005490">
    <property type="entry name" value="LD_TPept_cat_dom"/>
</dbReference>
<name>A0A1G1V6Y1_9BACT</name>
<dbReference type="PANTHER" id="PTHR30582:SF2">
    <property type="entry name" value="L,D-TRANSPEPTIDASE YCIB-RELATED"/>
    <property type="match status" value="1"/>
</dbReference>
<dbReference type="GO" id="GO:0005576">
    <property type="term" value="C:extracellular region"/>
    <property type="evidence" value="ECO:0007669"/>
    <property type="project" value="TreeGrafter"/>
</dbReference>
<dbReference type="InterPro" id="IPR038063">
    <property type="entry name" value="Transpep_catalytic_dom"/>
</dbReference>
<dbReference type="Pfam" id="PF03734">
    <property type="entry name" value="YkuD"/>
    <property type="match status" value="1"/>
</dbReference>
<organism evidence="10 11">
    <name type="scientific">Candidatus Blackburnbacteria bacterium RIFCSPHIGHO2_02_FULL_44_20</name>
    <dbReference type="NCBI Taxonomy" id="1797516"/>
    <lineage>
        <taxon>Bacteria</taxon>
        <taxon>Candidatus Blackburniibacteriota</taxon>
    </lineage>
</organism>
<dbReference type="GO" id="GO:0016740">
    <property type="term" value="F:transferase activity"/>
    <property type="evidence" value="ECO:0007669"/>
    <property type="project" value="UniProtKB-KW"/>
</dbReference>
<keyword evidence="8" id="KW-1133">Transmembrane helix</keyword>
<keyword evidence="8" id="KW-0812">Transmembrane</keyword>
<gene>
    <name evidence="10" type="ORF">A3D26_04710</name>
</gene>
<evidence type="ECO:0000256" key="1">
    <source>
        <dbReference type="ARBA" id="ARBA00004752"/>
    </source>
</evidence>
<sequence length="237" mass="26297">MSKKQTASRAVRTTFTELPWFLIPLLIGAAAVVIFLTSSSKTTKRAVACNQTDLSGEFKPEKIAYFDGNKVNVPEEESGDTSFAQVLGETSGGGERWIEVDLSEQKLIAHEGDQIFLETQVASGLPWTPTPEGEFRVWGKFRYTKMEGGSGKYYYNLPNVPYVMFFENPDVPGYKGYGLHGTYWHNSFGTPRSHGCVNLPTPIAKELFYWTGPTLPEGKGTTRATSENPGTRIVIHE</sequence>
<feature type="domain" description="L,D-TPase catalytic" evidence="9">
    <location>
        <begin position="96"/>
        <end position="236"/>
    </location>
</feature>
<evidence type="ECO:0000256" key="2">
    <source>
        <dbReference type="ARBA" id="ARBA00022679"/>
    </source>
</evidence>
<dbReference type="Proteomes" id="UP000178319">
    <property type="component" value="Unassembled WGS sequence"/>
</dbReference>
<keyword evidence="4 6" id="KW-0573">Peptidoglycan synthesis</keyword>
<feature type="transmembrane region" description="Helical" evidence="8">
    <location>
        <begin position="20"/>
        <end position="37"/>
    </location>
</feature>
<comment type="pathway">
    <text evidence="1 6">Cell wall biogenesis; peptidoglycan biosynthesis.</text>
</comment>
<dbReference type="PROSITE" id="PS52029">
    <property type="entry name" value="LD_TPASE"/>
    <property type="match status" value="1"/>
</dbReference>
<dbReference type="GO" id="GO:0018104">
    <property type="term" value="P:peptidoglycan-protein cross-linking"/>
    <property type="evidence" value="ECO:0007669"/>
    <property type="project" value="TreeGrafter"/>
</dbReference>
<dbReference type="GO" id="GO:0071972">
    <property type="term" value="F:peptidoglycan L,D-transpeptidase activity"/>
    <property type="evidence" value="ECO:0007669"/>
    <property type="project" value="TreeGrafter"/>
</dbReference>
<dbReference type="CDD" id="cd16913">
    <property type="entry name" value="YkuD_like"/>
    <property type="match status" value="1"/>
</dbReference>
<keyword evidence="2" id="KW-0808">Transferase</keyword>
<evidence type="ECO:0000256" key="5">
    <source>
        <dbReference type="ARBA" id="ARBA00023316"/>
    </source>
</evidence>